<evidence type="ECO:0000256" key="1">
    <source>
        <dbReference type="SAM" id="MobiDB-lite"/>
    </source>
</evidence>
<feature type="domain" description="Phosphodiester glycosidase" evidence="2">
    <location>
        <begin position="286"/>
        <end position="460"/>
    </location>
</feature>
<accession>A0A387H761</accession>
<dbReference type="Pfam" id="PF09992">
    <property type="entry name" value="NAGPA"/>
    <property type="match status" value="1"/>
</dbReference>
<protein>
    <recommendedName>
        <fullName evidence="2">Phosphodiester glycosidase domain-containing protein</fullName>
    </recommendedName>
</protein>
<dbReference type="EMBL" id="CP032698">
    <property type="protein sequence ID" value="AYG79656.1"/>
    <property type="molecule type" value="Genomic_DNA"/>
</dbReference>
<evidence type="ECO:0000313" key="3">
    <source>
        <dbReference type="EMBL" id="AYG79656.1"/>
    </source>
</evidence>
<evidence type="ECO:0000313" key="4">
    <source>
        <dbReference type="Proteomes" id="UP000271554"/>
    </source>
</evidence>
<proteinExistence type="predicted"/>
<dbReference type="KEGG" id="shun:DWB77_01771"/>
<feature type="region of interest" description="Disordered" evidence="1">
    <location>
        <begin position="1"/>
        <end position="39"/>
    </location>
</feature>
<reference evidence="3 4" key="1">
    <citation type="submission" date="2018-10" db="EMBL/GenBank/DDBJ databases">
        <title>Relationship between Morphology and Antimicrobial Activity in Streptomyces.</title>
        <authorList>
            <person name="Kang H.J."/>
            <person name="Kim S.B."/>
        </authorList>
    </citation>
    <scope>NUCLEOTIDE SEQUENCE [LARGE SCALE GENOMIC DNA]</scope>
    <source>
        <strain evidence="3 4">BH38</strain>
    </source>
</reference>
<evidence type="ECO:0000259" key="2">
    <source>
        <dbReference type="Pfam" id="PF09992"/>
    </source>
</evidence>
<organism evidence="3 4">
    <name type="scientific">Streptomyces hundungensis</name>
    <dbReference type="NCBI Taxonomy" id="1077946"/>
    <lineage>
        <taxon>Bacteria</taxon>
        <taxon>Bacillati</taxon>
        <taxon>Actinomycetota</taxon>
        <taxon>Actinomycetes</taxon>
        <taxon>Kitasatosporales</taxon>
        <taxon>Streptomycetaceae</taxon>
        <taxon>Streptomyces</taxon>
    </lineage>
</organism>
<dbReference type="PANTHER" id="PTHR40446:SF2">
    <property type="entry name" value="N-ACETYLGLUCOSAMINE-1-PHOSPHODIESTER ALPHA-N-ACETYLGLUCOSAMINIDASE"/>
    <property type="match status" value="1"/>
</dbReference>
<dbReference type="AlphaFoldDB" id="A0A387H761"/>
<name>A0A387H761_9ACTN</name>
<dbReference type="InterPro" id="IPR018711">
    <property type="entry name" value="NAGPA"/>
</dbReference>
<sequence length="462" mass="47824">MPLTVARFSGATRGAPARVSPGDRHARLPSRVPHRHHGGGMNRVRIAVAAVFLLTLTTTLTVGAGRPARATDAARDPALQHIAPALQHIDPAVEHIAPGVDYQALTLTTGHGPSRVHVVTVDLRHAGVGAGLLHAGTVTGRAPVSAMAEQQGAVAAINGDFFNMTEAEHPGVAATGSASGAAVLHGQPLKGAVPQGQRFGWKMPAGASGEDVLGVGQDGRARTARLTLNGQLHPPQGSLALKGLNQYALPEGSIGVFNPDWGSVSRARAACGTDHKRAAPCTRDTFEVTVRDGRVADTATTPGSGPVPAGSLVLLGREQGARALRSLTPGTPVSVDYRFDSTGVTPFDFALGAYPLLKDRAPLPGLDDVTAEPRTAAAIADDGHLLRLVATDGRESTATGLTVAELARFLASLRCDEGVFLDGGASTTLVTRDPATGRTTVRNTLDHGQQRRVPNGIAIYHH</sequence>
<gene>
    <name evidence="3" type="ORF">DWB77_01771</name>
</gene>
<dbReference type="PANTHER" id="PTHR40446">
    <property type="entry name" value="N-ACETYLGLUCOSAMINE-1-PHOSPHODIESTER ALPHA-N-ACETYLGLUCOSAMINIDASE"/>
    <property type="match status" value="1"/>
</dbReference>
<dbReference type="Proteomes" id="UP000271554">
    <property type="component" value="Chromosome"/>
</dbReference>
<keyword evidence="4" id="KW-1185">Reference proteome</keyword>